<comment type="subcellular location">
    <subcellularLocation>
        <location evidence="1">Endomembrane system</location>
        <topology evidence="1">Multi-pass membrane protein</topology>
    </subcellularLocation>
</comment>
<evidence type="ECO:0000256" key="4">
    <source>
        <dbReference type="ARBA" id="ARBA00023136"/>
    </source>
</evidence>
<sequence>MLFRLFIILLFVIFYSIYFGKLHILKGKQIKAVHLGQRKLYSKEKIAQQFMSGIAFSLVLYQIYKLFFDYHVDNRFYTLGIIIIILGIVIFGLSVSEMKDSWRVGFEKSDRTTLITKGIYAYSRNPAYLGFFLFNCGYLFLIGDAMMVLLILVDTLSLHYLVLSEEKHLRKMFQKEYDTYYKKTRRYL</sequence>
<dbReference type="EMBL" id="NSGR01000010">
    <property type="protein sequence ID" value="PCH10693.1"/>
    <property type="molecule type" value="Genomic_DNA"/>
</dbReference>
<evidence type="ECO:0000313" key="6">
    <source>
        <dbReference type="EMBL" id="PCH10693.1"/>
    </source>
</evidence>
<feature type="transmembrane region" description="Helical" evidence="5">
    <location>
        <begin position="46"/>
        <end position="64"/>
    </location>
</feature>
<reference evidence="6 7" key="1">
    <citation type="submission" date="2016-06" db="EMBL/GenBank/DDBJ databases">
        <authorList>
            <person name="Haines A.N."/>
            <person name="Council K.R."/>
        </authorList>
    </citation>
    <scope>NUCLEOTIDE SEQUENCE [LARGE SCALE GENOMIC DNA]</scope>
    <source>
        <strain evidence="6 7">SP158-29</strain>
    </source>
</reference>
<keyword evidence="3 5" id="KW-1133">Transmembrane helix</keyword>
<evidence type="ECO:0000256" key="5">
    <source>
        <dbReference type="SAM" id="Phobius"/>
    </source>
</evidence>
<organism evidence="6 7">
    <name type="scientific">Streptococcus parauberis</name>
    <dbReference type="NCBI Taxonomy" id="1348"/>
    <lineage>
        <taxon>Bacteria</taxon>
        <taxon>Bacillati</taxon>
        <taxon>Bacillota</taxon>
        <taxon>Bacilli</taxon>
        <taxon>Lactobacillales</taxon>
        <taxon>Streptococcaceae</taxon>
        <taxon>Streptococcus</taxon>
    </lineage>
</organism>
<dbReference type="GO" id="GO:0008168">
    <property type="term" value="F:methyltransferase activity"/>
    <property type="evidence" value="ECO:0007669"/>
    <property type="project" value="UniProtKB-KW"/>
</dbReference>
<feature type="transmembrane region" description="Helical" evidence="5">
    <location>
        <begin position="6"/>
        <end position="25"/>
    </location>
</feature>
<comment type="caution">
    <text evidence="6">The sequence shown here is derived from an EMBL/GenBank/DDBJ whole genome shotgun (WGS) entry which is preliminary data.</text>
</comment>
<keyword evidence="4 5" id="KW-0472">Membrane</keyword>
<evidence type="ECO:0000313" key="7">
    <source>
        <dbReference type="Proteomes" id="UP000217465"/>
    </source>
</evidence>
<dbReference type="GO" id="GO:0032259">
    <property type="term" value="P:methylation"/>
    <property type="evidence" value="ECO:0007669"/>
    <property type="project" value="UniProtKB-KW"/>
</dbReference>
<feature type="transmembrane region" description="Helical" evidence="5">
    <location>
        <begin position="127"/>
        <end position="153"/>
    </location>
</feature>
<evidence type="ECO:0000256" key="1">
    <source>
        <dbReference type="ARBA" id="ARBA00004127"/>
    </source>
</evidence>
<gene>
    <name evidence="6" type="ORF">A9Y57_01983</name>
</gene>
<dbReference type="AlphaFoldDB" id="A0A854WAN6"/>
<dbReference type="PANTHER" id="PTHR12714">
    <property type="entry name" value="PROTEIN-S ISOPRENYLCYSTEINE O-METHYLTRANSFERASE"/>
    <property type="match status" value="1"/>
</dbReference>
<dbReference type="InterPro" id="IPR007318">
    <property type="entry name" value="Phopholipid_MeTrfase"/>
</dbReference>
<dbReference type="PANTHER" id="PTHR12714:SF9">
    <property type="entry name" value="PROTEIN-S-ISOPRENYLCYSTEINE O-METHYLTRANSFERASE"/>
    <property type="match status" value="1"/>
</dbReference>
<dbReference type="Proteomes" id="UP000217465">
    <property type="component" value="Unassembled WGS sequence"/>
</dbReference>
<dbReference type="Gene3D" id="1.20.120.1630">
    <property type="match status" value="1"/>
</dbReference>
<protein>
    <submittedName>
        <fullName evidence="6">Isoprenylcysteine carboxyl methyltransferase (ICMT) family protein</fullName>
    </submittedName>
</protein>
<name>A0A854WAN6_9STRE</name>
<dbReference type="GO" id="GO:0012505">
    <property type="term" value="C:endomembrane system"/>
    <property type="evidence" value="ECO:0007669"/>
    <property type="project" value="UniProtKB-SubCell"/>
</dbReference>
<keyword evidence="6" id="KW-0489">Methyltransferase</keyword>
<keyword evidence="6" id="KW-0808">Transferase</keyword>
<evidence type="ECO:0000256" key="2">
    <source>
        <dbReference type="ARBA" id="ARBA00022692"/>
    </source>
</evidence>
<accession>A0A854WAN6</accession>
<dbReference type="Pfam" id="PF04191">
    <property type="entry name" value="PEMT"/>
    <property type="match status" value="1"/>
</dbReference>
<feature type="transmembrane region" description="Helical" evidence="5">
    <location>
        <begin position="76"/>
        <end position="95"/>
    </location>
</feature>
<proteinExistence type="predicted"/>
<keyword evidence="2 5" id="KW-0812">Transmembrane</keyword>
<evidence type="ECO:0000256" key="3">
    <source>
        <dbReference type="ARBA" id="ARBA00022989"/>
    </source>
</evidence>